<accession>A0A3M7RSX1</accession>
<dbReference type="AlphaFoldDB" id="A0A3M7RSX1"/>
<evidence type="ECO:0000313" key="1">
    <source>
        <dbReference type="EMBL" id="RNA26438.1"/>
    </source>
</evidence>
<protein>
    <submittedName>
        <fullName evidence="1">Uncharacterized protein</fullName>
    </submittedName>
</protein>
<gene>
    <name evidence="1" type="ORF">BpHYR1_028786</name>
</gene>
<reference evidence="1 2" key="1">
    <citation type="journal article" date="2018" name="Sci. Rep.">
        <title>Genomic signatures of local adaptation to the degree of environmental predictability in rotifers.</title>
        <authorList>
            <person name="Franch-Gras L."/>
            <person name="Hahn C."/>
            <person name="Garcia-Roger E.M."/>
            <person name="Carmona M.J."/>
            <person name="Serra M."/>
            <person name="Gomez A."/>
        </authorList>
    </citation>
    <scope>NUCLEOTIDE SEQUENCE [LARGE SCALE GENOMIC DNA]</scope>
    <source>
        <strain evidence="1">HYR1</strain>
    </source>
</reference>
<dbReference type="EMBL" id="REGN01002743">
    <property type="protein sequence ID" value="RNA26438.1"/>
    <property type="molecule type" value="Genomic_DNA"/>
</dbReference>
<proteinExistence type="predicted"/>
<name>A0A3M7RSX1_BRAPC</name>
<comment type="caution">
    <text evidence="1">The sequence shown here is derived from an EMBL/GenBank/DDBJ whole genome shotgun (WGS) entry which is preliminary data.</text>
</comment>
<dbReference type="Proteomes" id="UP000276133">
    <property type="component" value="Unassembled WGS sequence"/>
</dbReference>
<sequence length="63" mass="7489">MIKNVYKYLLGRAFISFRDLSEATFLKYCLKNNPVYINHVKIITKLEFPKITNNHHSDVHTSY</sequence>
<evidence type="ECO:0000313" key="2">
    <source>
        <dbReference type="Proteomes" id="UP000276133"/>
    </source>
</evidence>
<keyword evidence="2" id="KW-1185">Reference proteome</keyword>
<organism evidence="1 2">
    <name type="scientific">Brachionus plicatilis</name>
    <name type="common">Marine rotifer</name>
    <name type="synonym">Brachionus muelleri</name>
    <dbReference type="NCBI Taxonomy" id="10195"/>
    <lineage>
        <taxon>Eukaryota</taxon>
        <taxon>Metazoa</taxon>
        <taxon>Spiralia</taxon>
        <taxon>Gnathifera</taxon>
        <taxon>Rotifera</taxon>
        <taxon>Eurotatoria</taxon>
        <taxon>Monogononta</taxon>
        <taxon>Pseudotrocha</taxon>
        <taxon>Ploima</taxon>
        <taxon>Brachionidae</taxon>
        <taxon>Brachionus</taxon>
    </lineage>
</organism>